<proteinExistence type="predicted"/>
<dbReference type="Proteomes" id="UP001199044">
    <property type="component" value="Unassembled WGS sequence"/>
</dbReference>
<comment type="caution">
    <text evidence="3">The sequence shown here is derived from an EMBL/GenBank/DDBJ whole genome shotgun (WGS) entry which is preliminary data.</text>
</comment>
<reference evidence="4" key="1">
    <citation type="submission" date="2023-07" db="EMBL/GenBank/DDBJ databases">
        <title>Molecular identification of indigenous halophilic bacteria isolated from red sea cost, biodegradation of synthetic dyes and assessment of degraded metabolite toxicity.</title>
        <authorList>
            <person name="Chaieb K."/>
            <person name="Altayb H.N."/>
        </authorList>
    </citation>
    <scope>NUCLEOTIDE SEQUENCE [LARGE SCALE GENOMIC DNA]</scope>
    <source>
        <strain evidence="4">K20</strain>
    </source>
</reference>
<dbReference type="Pfam" id="PF00795">
    <property type="entry name" value="CN_hydrolase"/>
    <property type="match status" value="1"/>
</dbReference>
<dbReference type="InterPro" id="IPR036526">
    <property type="entry name" value="C-N_Hydrolase_sf"/>
</dbReference>
<accession>A0ABS7YGG2</accession>
<dbReference type="EMBL" id="JAIWIU010000007">
    <property type="protein sequence ID" value="MCA2014756.1"/>
    <property type="molecule type" value="Genomic_DNA"/>
</dbReference>
<dbReference type="SUPFAM" id="SSF56317">
    <property type="entry name" value="Carbon-nitrogen hydrolase"/>
    <property type="match status" value="1"/>
</dbReference>
<evidence type="ECO:0000313" key="3">
    <source>
        <dbReference type="EMBL" id="MCA2014756.1"/>
    </source>
</evidence>
<name>A0ABS7YGG2_9VIBR</name>
<keyword evidence="1 3" id="KW-0378">Hydrolase</keyword>
<keyword evidence="4" id="KW-1185">Reference proteome</keyword>
<evidence type="ECO:0000313" key="4">
    <source>
        <dbReference type="Proteomes" id="UP001199044"/>
    </source>
</evidence>
<dbReference type="PROSITE" id="PS50263">
    <property type="entry name" value="CN_HYDROLASE"/>
    <property type="match status" value="1"/>
</dbReference>
<dbReference type="PANTHER" id="PTHR23088:SF27">
    <property type="entry name" value="DEAMINATED GLUTATHIONE AMIDASE"/>
    <property type="match status" value="1"/>
</dbReference>
<gene>
    <name evidence="3" type="ORF">LDJ79_01450</name>
</gene>
<dbReference type="CDD" id="cd07572">
    <property type="entry name" value="nit"/>
    <property type="match status" value="1"/>
</dbReference>
<feature type="domain" description="CN hydrolase" evidence="2">
    <location>
        <begin position="3"/>
        <end position="248"/>
    </location>
</feature>
<dbReference type="RefSeq" id="WP_225249343.1">
    <property type="nucleotide sequence ID" value="NZ_JAIWIU010000007.1"/>
</dbReference>
<evidence type="ECO:0000259" key="2">
    <source>
        <dbReference type="PROSITE" id="PS50263"/>
    </source>
</evidence>
<evidence type="ECO:0000256" key="1">
    <source>
        <dbReference type="ARBA" id="ARBA00022801"/>
    </source>
</evidence>
<dbReference type="Gene3D" id="3.60.110.10">
    <property type="entry name" value="Carbon-nitrogen hydrolase"/>
    <property type="match status" value="1"/>
</dbReference>
<dbReference type="InterPro" id="IPR045254">
    <property type="entry name" value="Nit1/2_C-N_Hydrolase"/>
</dbReference>
<sequence>MKVTVAAIQMNSNDDVADNLQRARKWVLEAAQQGAQFVVLPEYFCFIGQNDAARLAHAEPDSGGVISQALRAIAKEAQVWLSAGTIPLISPDKDKVYNTNLLFNPEGECVGRYDKIHLFGFDNGQESYKESDTLYPGKVVTTFELPFAKVRPSVCYDLRFPELYRLHKEYEVITVPAAFTYTTGQAHWELLLRARAVENQCVVIAAAQTGVHPNGNRTFGHSMIIGPWGEVLAMLEEGEGVVTAEIDLERLNQSRQQLPALKNRIFY</sequence>
<dbReference type="InterPro" id="IPR003010">
    <property type="entry name" value="C-N_Hydrolase"/>
</dbReference>
<dbReference type="GO" id="GO:0016787">
    <property type="term" value="F:hydrolase activity"/>
    <property type="evidence" value="ECO:0007669"/>
    <property type="project" value="UniProtKB-KW"/>
</dbReference>
<organism evidence="3 4">
    <name type="scientific">Vibrio tritonius</name>
    <dbReference type="NCBI Taxonomy" id="1435069"/>
    <lineage>
        <taxon>Bacteria</taxon>
        <taxon>Pseudomonadati</taxon>
        <taxon>Pseudomonadota</taxon>
        <taxon>Gammaproteobacteria</taxon>
        <taxon>Vibrionales</taxon>
        <taxon>Vibrionaceae</taxon>
        <taxon>Vibrio</taxon>
    </lineage>
</organism>
<protein>
    <submittedName>
        <fullName evidence="3">Carbon-nitrogen hydrolase family protein</fullName>
    </submittedName>
</protein>
<dbReference type="PANTHER" id="PTHR23088">
    <property type="entry name" value="NITRILASE-RELATED"/>
    <property type="match status" value="1"/>
</dbReference>